<protein>
    <recommendedName>
        <fullName evidence="1">ESAT-6-like protein</fullName>
    </recommendedName>
</protein>
<keyword evidence="3" id="KW-1185">Reference proteome</keyword>
<dbReference type="Gene3D" id="1.10.287.1060">
    <property type="entry name" value="ESAT-6-like"/>
    <property type="match status" value="1"/>
</dbReference>
<dbReference type="InterPro" id="IPR010310">
    <property type="entry name" value="T7SS_ESAT-6-like"/>
</dbReference>
<dbReference type="EMBL" id="CP059833">
    <property type="protein sequence ID" value="QMV86093.1"/>
    <property type="molecule type" value="Genomic_DNA"/>
</dbReference>
<accession>A0A7G5FHK2</accession>
<evidence type="ECO:0000313" key="3">
    <source>
        <dbReference type="Proteomes" id="UP000515570"/>
    </source>
</evidence>
<dbReference type="Pfam" id="PF06013">
    <property type="entry name" value="WXG100"/>
    <property type="match status" value="1"/>
</dbReference>
<evidence type="ECO:0000256" key="1">
    <source>
        <dbReference type="RuleBase" id="RU362001"/>
    </source>
</evidence>
<gene>
    <name evidence="2" type="ORF">HW450_05095</name>
</gene>
<dbReference type="AlphaFoldDB" id="A0A7G5FHK2"/>
<proteinExistence type="inferred from homology"/>
<dbReference type="RefSeq" id="WP_182386908.1">
    <property type="nucleotide sequence ID" value="NZ_CP059833.1"/>
</dbReference>
<dbReference type="InterPro" id="IPR036689">
    <property type="entry name" value="ESAT-6-like_sf"/>
</dbReference>
<reference evidence="2 3" key="1">
    <citation type="submission" date="2020-07" db="EMBL/GenBank/DDBJ databases">
        <title>non toxigenic Corynebacterium sp. nov from a clinical source.</title>
        <authorList>
            <person name="Bernier A.-M."/>
            <person name="Bernard K."/>
        </authorList>
    </citation>
    <scope>NUCLEOTIDE SEQUENCE [LARGE SCALE GENOMIC DNA]</scope>
    <source>
        <strain evidence="3">NML 93-0612</strain>
    </source>
</reference>
<dbReference type="NCBIfam" id="TIGR03930">
    <property type="entry name" value="WXG100_ESAT6"/>
    <property type="match status" value="1"/>
</dbReference>
<dbReference type="SUPFAM" id="SSF140453">
    <property type="entry name" value="EsxAB dimer-like"/>
    <property type="match status" value="1"/>
</dbReference>
<sequence>MESMIKYQFGEIENAAADINATSGRINSLLDGLKSQLQPMVTSWEGDSATAYNEAQAKWDRAANELNTILATISKTVREGNDRMSDINRMAAASWG</sequence>
<dbReference type="Proteomes" id="UP000515570">
    <property type="component" value="Chromosome"/>
</dbReference>
<name>A0A7G5FHK2_9CORY</name>
<organism evidence="2 3">
    <name type="scientific">Corynebacterium hindlerae</name>
    <dbReference type="NCBI Taxonomy" id="699041"/>
    <lineage>
        <taxon>Bacteria</taxon>
        <taxon>Bacillati</taxon>
        <taxon>Actinomycetota</taxon>
        <taxon>Actinomycetes</taxon>
        <taxon>Mycobacteriales</taxon>
        <taxon>Corynebacteriaceae</taxon>
        <taxon>Corynebacterium</taxon>
    </lineage>
</organism>
<evidence type="ECO:0000313" key="2">
    <source>
        <dbReference type="EMBL" id="QMV86093.1"/>
    </source>
</evidence>
<comment type="similarity">
    <text evidence="1">Belongs to the WXG100 family.</text>
</comment>